<sequence length="708" mass="78813">MISRPAYILAKMGAFVLMMTLFVTGGFGTRVSDKIYEDIQGNMACFKRFNGTHEVGCTSDYFGNVGVLYIPKDVSDVHWAVTSGPHDSYILAVEPELFTRQVLMIAKNSSNVRGIIVLHSEDANIPKEESPADTCPSHEYGLYNHSSSSKYANYCPSTEAWNAIGNSLLFESFNFPVFLIMENQSITSIKNCYEEFSMIDSNSKQLQDWPLCALQLHSNMFGTTNTEVCLRRKNNNVLQPVNYCDPIHDYNIVASLLPMEGDLQDSSVIVVAARADAASMFDNISPGADAAVTGLITLLAVAEALGRQQGTATMRKNVMFVLFEGETWDYLGSTTMTYDMSNGNFPFTPRDETDQVSQFNFTHIDFFLELSQLGIHKGAEETLLYLYNDPISNEIPSLSALNKKIYDVLKEKSKKFNVTVDKPVDQNSADFPLPPSSFQSFLKHSNMSGAVLSDHAGKFSNNYYQSYLDDYKNVKFFGNVNGTYDSDMLHIHIARIASTVASAVFSLAAEDASSSSDVKADEMLISDLLVCFLRNVNCTLFREHAGRTLQLYPGYFQEQPAKMYTSVYRGEDILTNITLYLMGHFLGTEINEGKNECWSNITSAIQKFYLPLIGENGTCFSSTARLHSADSPAFTIPGYDFGSGQYPSWTESGWSVTKIRLFLKPNPAEEIALIVSGVFLILATGIVSYWAHKRSETLFVRLPEPAFC</sequence>
<evidence type="ECO:0000256" key="10">
    <source>
        <dbReference type="SAM" id="Phobius"/>
    </source>
</evidence>
<evidence type="ECO:0000256" key="4">
    <source>
        <dbReference type="ARBA" id="ARBA00022692"/>
    </source>
</evidence>
<dbReference type="GO" id="GO:0005886">
    <property type="term" value="C:plasma membrane"/>
    <property type="evidence" value="ECO:0007669"/>
    <property type="project" value="UniProtKB-ARBA"/>
</dbReference>
<dbReference type="GO" id="GO:0007220">
    <property type="term" value="P:Notch receptor processing"/>
    <property type="evidence" value="ECO:0007669"/>
    <property type="project" value="TreeGrafter"/>
</dbReference>
<keyword evidence="6" id="KW-0914">Notch signaling pathway</keyword>
<dbReference type="OrthoDB" id="755951at2759"/>
<dbReference type="AlphaFoldDB" id="A0A8B7NCX9"/>
<dbReference type="OMA" id="ECVYPGV"/>
<evidence type="ECO:0000256" key="5">
    <source>
        <dbReference type="ARBA" id="ARBA00022729"/>
    </source>
</evidence>
<keyword evidence="4 10" id="KW-0812">Transmembrane</keyword>
<evidence type="ECO:0000256" key="6">
    <source>
        <dbReference type="ARBA" id="ARBA00022976"/>
    </source>
</evidence>
<dbReference type="GeneID" id="108668720"/>
<evidence type="ECO:0000313" key="12">
    <source>
        <dbReference type="Proteomes" id="UP000694843"/>
    </source>
</evidence>
<dbReference type="SUPFAM" id="SSF53187">
    <property type="entry name" value="Zn-dependent exopeptidases"/>
    <property type="match status" value="1"/>
</dbReference>
<evidence type="ECO:0000259" key="11">
    <source>
        <dbReference type="Pfam" id="PF18266"/>
    </source>
</evidence>
<keyword evidence="9" id="KW-0325">Glycoprotein</keyword>
<dbReference type="Proteomes" id="UP000694843">
    <property type="component" value="Unplaced"/>
</dbReference>
<comment type="similarity">
    <text evidence="2">Belongs to the nicastrin family.</text>
</comment>
<dbReference type="PANTHER" id="PTHR21092:SF0">
    <property type="entry name" value="NICASTRIN"/>
    <property type="match status" value="1"/>
</dbReference>
<dbReference type="InterPro" id="IPR041084">
    <property type="entry name" value="Ncstrn_small"/>
</dbReference>
<keyword evidence="12" id="KW-1185">Reference proteome</keyword>
<dbReference type="Pfam" id="PF18266">
    <property type="entry name" value="Ncstrn_small"/>
    <property type="match status" value="1"/>
</dbReference>
<evidence type="ECO:0000256" key="2">
    <source>
        <dbReference type="ARBA" id="ARBA00007717"/>
    </source>
</evidence>
<reference evidence="13" key="1">
    <citation type="submission" date="2025-08" db="UniProtKB">
        <authorList>
            <consortium name="RefSeq"/>
        </authorList>
    </citation>
    <scope>IDENTIFICATION</scope>
    <source>
        <tissue evidence="13">Whole organism</tissue>
    </source>
</reference>
<dbReference type="RefSeq" id="XP_018011453.1">
    <property type="nucleotide sequence ID" value="XM_018155964.2"/>
</dbReference>
<keyword evidence="5" id="KW-0732">Signal</keyword>
<keyword evidence="7 10" id="KW-1133">Transmembrane helix</keyword>
<protein>
    <recommendedName>
        <fullName evidence="3">Nicastrin</fullName>
    </recommendedName>
</protein>
<dbReference type="GO" id="GO:0016485">
    <property type="term" value="P:protein processing"/>
    <property type="evidence" value="ECO:0007669"/>
    <property type="project" value="InterPro"/>
</dbReference>
<dbReference type="Pfam" id="PF05450">
    <property type="entry name" value="Nicastrin"/>
    <property type="match status" value="1"/>
</dbReference>
<comment type="subcellular location">
    <subcellularLocation>
        <location evidence="1">Membrane</location>
        <topology evidence="1">Single-pass type I membrane protein</topology>
    </subcellularLocation>
</comment>
<dbReference type="Gene3D" id="3.40.630.10">
    <property type="entry name" value="Zn peptidases"/>
    <property type="match status" value="1"/>
</dbReference>
<evidence type="ECO:0000256" key="1">
    <source>
        <dbReference type="ARBA" id="ARBA00004479"/>
    </source>
</evidence>
<dbReference type="KEGG" id="hazt:108668720"/>
<evidence type="ECO:0000256" key="9">
    <source>
        <dbReference type="ARBA" id="ARBA00023180"/>
    </source>
</evidence>
<evidence type="ECO:0000256" key="3">
    <source>
        <dbReference type="ARBA" id="ARBA00015303"/>
    </source>
</evidence>
<gene>
    <name evidence="13" type="primary">LOC108668720</name>
</gene>
<dbReference type="InterPro" id="IPR008710">
    <property type="entry name" value="Nicastrin"/>
</dbReference>
<organism evidence="12 13">
    <name type="scientific">Hyalella azteca</name>
    <name type="common">Amphipod</name>
    <dbReference type="NCBI Taxonomy" id="294128"/>
    <lineage>
        <taxon>Eukaryota</taxon>
        <taxon>Metazoa</taxon>
        <taxon>Ecdysozoa</taxon>
        <taxon>Arthropoda</taxon>
        <taxon>Crustacea</taxon>
        <taxon>Multicrustacea</taxon>
        <taxon>Malacostraca</taxon>
        <taxon>Eumalacostraca</taxon>
        <taxon>Peracarida</taxon>
        <taxon>Amphipoda</taxon>
        <taxon>Senticaudata</taxon>
        <taxon>Talitrida</taxon>
        <taxon>Talitroidea</taxon>
        <taxon>Hyalellidae</taxon>
        <taxon>Hyalella</taxon>
    </lineage>
</organism>
<feature type="domain" description="Nicastrin small lobe" evidence="11">
    <location>
        <begin position="44"/>
        <end position="221"/>
    </location>
</feature>
<accession>A0A8B7NCX9</accession>
<proteinExistence type="inferred from homology"/>
<evidence type="ECO:0000313" key="13">
    <source>
        <dbReference type="RefSeq" id="XP_018011453.1"/>
    </source>
</evidence>
<feature type="transmembrane region" description="Helical" evidence="10">
    <location>
        <begin position="671"/>
        <end position="691"/>
    </location>
</feature>
<keyword evidence="8 10" id="KW-0472">Membrane</keyword>
<dbReference type="PANTHER" id="PTHR21092">
    <property type="entry name" value="NICASTRIN"/>
    <property type="match status" value="1"/>
</dbReference>
<evidence type="ECO:0000256" key="7">
    <source>
        <dbReference type="ARBA" id="ARBA00022989"/>
    </source>
</evidence>
<name>A0A8B7NCX9_HYAAZ</name>
<dbReference type="CTD" id="42964"/>
<evidence type="ECO:0000256" key="8">
    <source>
        <dbReference type="ARBA" id="ARBA00023136"/>
    </source>
</evidence>
<dbReference type="GO" id="GO:0007219">
    <property type="term" value="P:Notch signaling pathway"/>
    <property type="evidence" value="ECO:0007669"/>
    <property type="project" value="UniProtKB-KW"/>
</dbReference>